<dbReference type="InterPro" id="IPR036396">
    <property type="entry name" value="Cyt_P450_sf"/>
</dbReference>
<dbReference type="PRINTS" id="PR00359">
    <property type="entry name" value="BP450"/>
</dbReference>
<organism evidence="3 4">
    <name type="scientific">Sphaerisporangium rhizosphaerae</name>
    <dbReference type="NCBI Taxonomy" id="2269375"/>
    <lineage>
        <taxon>Bacteria</taxon>
        <taxon>Bacillati</taxon>
        <taxon>Actinomycetota</taxon>
        <taxon>Actinomycetes</taxon>
        <taxon>Streptosporangiales</taxon>
        <taxon>Streptosporangiaceae</taxon>
        <taxon>Sphaerisporangium</taxon>
    </lineage>
</organism>
<comment type="similarity">
    <text evidence="1 2">Belongs to the cytochrome P450 family.</text>
</comment>
<reference evidence="4" key="1">
    <citation type="journal article" date="2019" name="Int. J. Syst. Evol. Microbiol.">
        <title>The Global Catalogue of Microorganisms (GCM) 10K type strain sequencing project: providing services to taxonomists for standard genome sequencing and annotation.</title>
        <authorList>
            <consortium name="The Broad Institute Genomics Platform"/>
            <consortium name="The Broad Institute Genome Sequencing Center for Infectious Disease"/>
            <person name="Wu L."/>
            <person name="Ma J."/>
        </authorList>
    </citation>
    <scope>NUCLEOTIDE SEQUENCE [LARGE SCALE GENOMIC DNA]</scope>
    <source>
        <strain evidence="4">CECT 7649</strain>
    </source>
</reference>
<evidence type="ECO:0000313" key="4">
    <source>
        <dbReference type="Proteomes" id="UP001596496"/>
    </source>
</evidence>
<dbReference type="PRINTS" id="PR00385">
    <property type="entry name" value="P450"/>
</dbReference>
<protein>
    <submittedName>
        <fullName evidence="3">Cytochrome P450</fullName>
    </submittedName>
</protein>
<dbReference type="PANTHER" id="PTHR46696:SF6">
    <property type="entry name" value="P450, PUTATIVE (EUROFUNG)-RELATED"/>
    <property type="match status" value="1"/>
</dbReference>
<dbReference type="Proteomes" id="UP001596496">
    <property type="component" value="Unassembled WGS sequence"/>
</dbReference>
<keyword evidence="2" id="KW-0479">Metal-binding</keyword>
<keyword evidence="2" id="KW-0560">Oxidoreductase</keyword>
<dbReference type="SUPFAM" id="SSF48264">
    <property type="entry name" value="Cytochrome P450"/>
    <property type="match status" value="1"/>
</dbReference>
<accession>A0ABW2PD47</accession>
<dbReference type="EMBL" id="JBHTCG010000034">
    <property type="protein sequence ID" value="MFC7387123.1"/>
    <property type="molecule type" value="Genomic_DNA"/>
</dbReference>
<keyword evidence="2" id="KW-0349">Heme</keyword>
<evidence type="ECO:0000313" key="3">
    <source>
        <dbReference type="EMBL" id="MFC7387123.1"/>
    </source>
</evidence>
<name>A0ABW2PD47_9ACTN</name>
<sequence length="399" mass="42798">MLFPLKREDPFAPPAAYKAREDGAPLRVRLAYGGDAWLVTGHRTARAVLSDGVTFSSDPTCPGYPAFPLFSKRPVPGHFLAMDAPDHTRLRRTVAAHFTAAQVRARGAAMTAAAAGVVDAMREAGSPGDLVASVSVPLSGLSTSEILGTPLEDLDFFLDRTRDLQRHDVTQAQRAVAAGRLNRYLEKLLLKKKRDPGDDLLSDLAASVPDDGAEPTEDGLTLKEAVGVANLLVIAGQETSAGLLSLTVLSLLRDPAQGDLVRSDPERWAEPAVTEALRYWTLVQHGAARVATRGTELAGQRIRAGDAIIVHLASANRDPAVFAEPDTFDITRETRTHLAFGHGAHHCLGSAVSQAQVQRAVVELFGRLPALRLAGDPRAGLEFLEDMLVYGLRVLPVAW</sequence>
<keyword evidence="2" id="KW-0408">Iron</keyword>
<dbReference type="InterPro" id="IPR001128">
    <property type="entry name" value="Cyt_P450"/>
</dbReference>
<dbReference type="Pfam" id="PF00067">
    <property type="entry name" value="p450"/>
    <property type="match status" value="1"/>
</dbReference>
<dbReference type="PANTHER" id="PTHR46696">
    <property type="entry name" value="P450, PUTATIVE (EUROFUNG)-RELATED"/>
    <property type="match status" value="1"/>
</dbReference>
<dbReference type="RefSeq" id="WP_380830798.1">
    <property type="nucleotide sequence ID" value="NZ_JBHTCG010000034.1"/>
</dbReference>
<evidence type="ECO:0000256" key="1">
    <source>
        <dbReference type="ARBA" id="ARBA00010617"/>
    </source>
</evidence>
<dbReference type="InterPro" id="IPR017972">
    <property type="entry name" value="Cyt_P450_CS"/>
</dbReference>
<proteinExistence type="inferred from homology"/>
<evidence type="ECO:0000256" key="2">
    <source>
        <dbReference type="RuleBase" id="RU000461"/>
    </source>
</evidence>
<dbReference type="InterPro" id="IPR002397">
    <property type="entry name" value="Cyt_P450_B"/>
</dbReference>
<comment type="caution">
    <text evidence="3">The sequence shown here is derived from an EMBL/GenBank/DDBJ whole genome shotgun (WGS) entry which is preliminary data.</text>
</comment>
<keyword evidence="4" id="KW-1185">Reference proteome</keyword>
<dbReference type="Gene3D" id="1.10.630.10">
    <property type="entry name" value="Cytochrome P450"/>
    <property type="match status" value="1"/>
</dbReference>
<keyword evidence="2" id="KW-0503">Monooxygenase</keyword>
<dbReference type="PROSITE" id="PS00086">
    <property type="entry name" value="CYTOCHROME_P450"/>
    <property type="match status" value="1"/>
</dbReference>
<gene>
    <name evidence="3" type="ORF">ACFQSB_33290</name>
</gene>